<sequence>MPGIFNVTRAAEANLEVVRKHGPLLRFVNVFNPMRRTILIADSALLKEIYVGKDWEKWERGHEVLKRSQIFAGGLILMHNDERWRGARELFGRALTNVALRSYWPIIKGNISTFMEVISEHNKVHGEVDLQEYFTKFTFDTIVRLTFGEDIQTMRGGENLKYIKAWDDLLGSAGIATLLEMFAGQWAASRLDKKIRAAEDVLHSLIRANIERRNKGIDLDRSSIFDIAYESGKVPDFMDEPEMTKQLMTMLFGGHDTTASMLGFLAGHLAENQEWQDRIRMEIIDAMGTDAELNLDKLEGLKCLNAAIKETLRLYPAAVNGAHRMATEDWDYTYTGTDGQTKLIRLKSNDFILNAIFASQRYAPNWSKRHPSAMDEWNPQWFLDDLNGGGNTAFSQAPFGGGARKCLGEKLAYLEGRTIVSELLRNYKIVPVKGWKLKTFQPSMLSTAGVRVHLVPLS</sequence>
<name>A0A139AZ85_GONPJ</name>
<dbReference type="Proteomes" id="UP000070544">
    <property type="component" value="Unassembled WGS sequence"/>
</dbReference>
<dbReference type="PRINTS" id="PR00465">
    <property type="entry name" value="EP450IV"/>
</dbReference>
<keyword evidence="4 5" id="KW-0408">Iron</keyword>
<evidence type="ECO:0000313" key="8">
    <source>
        <dbReference type="Proteomes" id="UP000070544"/>
    </source>
</evidence>
<dbReference type="EMBL" id="KQ965731">
    <property type="protein sequence ID" value="KXS22027.1"/>
    <property type="molecule type" value="Genomic_DNA"/>
</dbReference>
<dbReference type="PROSITE" id="PS00086">
    <property type="entry name" value="CYTOCHROME_P450"/>
    <property type="match status" value="1"/>
</dbReference>
<proteinExistence type="inferred from homology"/>
<dbReference type="Pfam" id="PF00067">
    <property type="entry name" value="p450"/>
    <property type="match status" value="1"/>
</dbReference>
<dbReference type="GO" id="GO:0004497">
    <property type="term" value="F:monooxygenase activity"/>
    <property type="evidence" value="ECO:0007669"/>
    <property type="project" value="UniProtKB-KW"/>
</dbReference>
<keyword evidence="8" id="KW-1185">Reference proteome</keyword>
<comment type="similarity">
    <text evidence="2 6">Belongs to the cytochrome P450 family.</text>
</comment>
<reference evidence="7 8" key="1">
    <citation type="journal article" date="2015" name="Genome Biol. Evol.">
        <title>Phylogenomic analyses indicate that early fungi evolved digesting cell walls of algal ancestors of land plants.</title>
        <authorList>
            <person name="Chang Y."/>
            <person name="Wang S."/>
            <person name="Sekimoto S."/>
            <person name="Aerts A.L."/>
            <person name="Choi C."/>
            <person name="Clum A."/>
            <person name="LaButti K.M."/>
            <person name="Lindquist E.A."/>
            <person name="Yee Ngan C."/>
            <person name="Ohm R.A."/>
            <person name="Salamov A.A."/>
            <person name="Grigoriev I.V."/>
            <person name="Spatafora J.W."/>
            <person name="Berbee M.L."/>
        </authorList>
    </citation>
    <scope>NUCLEOTIDE SEQUENCE [LARGE SCALE GENOMIC DNA]</scope>
    <source>
        <strain evidence="7 8">JEL478</strain>
    </source>
</reference>
<keyword evidence="3 5" id="KW-0479">Metal-binding</keyword>
<evidence type="ECO:0000256" key="5">
    <source>
        <dbReference type="PIRSR" id="PIRSR602403-1"/>
    </source>
</evidence>
<dbReference type="InterPro" id="IPR002403">
    <property type="entry name" value="Cyt_P450_E_grp-IV"/>
</dbReference>
<evidence type="ECO:0000256" key="6">
    <source>
        <dbReference type="RuleBase" id="RU000461"/>
    </source>
</evidence>
<dbReference type="AlphaFoldDB" id="A0A139AZ85"/>
<dbReference type="InterPro" id="IPR017972">
    <property type="entry name" value="Cyt_P450_CS"/>
</dbReference>
<dbReference type="GO" id="GO:0005506">
    <property type="term" value="F:iron ion binding"/>
    <property type="evidence" value="ECO:0007669"/>
    <property type="project" value="InterPro"/>
</dbReference>
<evidence type="ECO:0000256" key="3">
    <source>
        <dbReference type="ARBA" id="ARBA00022723"/>
    </source>
</evidence>
<evidence type="ECO:0000256" key="1">
    <source>
        <dbReference type="ARBA" id="ARBA00001971"/>
    </source>
</evidence>
<dbReference type="GO" id="GO:0016705">
    <property type="term" value="F:oxidoreductase activity, acting on paired donors, with incorporation or reduction of molecular oxygen"/>
    <property type="evidence" value="ECO:0007669"/>
    <property type="project" value="InterPro"/>
</dbReference>
<dbReference type="InterPro" id="IPR050121">
    <property type="entry name" value="Cytochrome_P450_monoxygenase"/>
</dbReference>
<dbReference type="OMA" id="NISTFME"/>
<dbReference type="PRINTS" id="PR00385">
    <property type="entry name" value="P450"/>
</dbReference>
<dbReference type="PANTHER" id="PTHR24305:SF166">
    <property type="entry name" value="CYTOCHROME P450 12A4, MITOCHONDRIAL-RELATED"/>
    <property type="match status" value="1"/>
</dbReference>
<dbReference type="OrthoDB" id="1470350at2759"/>
<feature type="binding site" description="axial binding residue" evidence="5">
    <location>
        <position position="406"/>
    </location>
    <ligand>
        <name>heme</name>
        <dbReference type="ChEBI" id="CHEBI:30413"/>
    </ligand>
    <ligandPart>
        <name>Fe</name>
        <dbReference type="ChEBI" id="CHEBI:18248"/>
    </ligandPart>
</feature>
<keyword evidence="5 6" id="KW-0349">Heme</keyword>
<accession>A0A139AZ85</accession>
<keyword evidence="6" id="KW-0503">Monooxygenase</keyword>
<evidence type="ECO:0000313" key="7">
    <source>
        <dbReference type="EMBL" id="KXS22027.1"/>
    </source>
</evidence>
<dbReference type="Gene3D" id="1.10.630.10">
    <property type="entry name" value="Cytochrome P450"/>
    <property type="match status" value="1"/>
</dbReference>
<dbReference type="PANTHER" id="PTHR24305">
    <property type="entry name" value="CYTOCHROME P450"/>
    <property type="match status" value="1"/>
</dbReference>
<dbReference type="STRING" id="1344416.A0A139AZ85"/>
<comment type="cofactor">
    <cofactor evidence="1 5">
        <name>heme</name>
        <dbReference type="ChEBI" id="CHEBI:30413"/>
    </cofactor>
</comment>
<dbReference type="InterPro" id="IPR036396">
    <property type="entry name" value="Cyt_P450_sf"/>
</dbReference>
<dbReference type="InterPro" id="IPR001128">
    <property type="entry name" value="Cyt_P450"/>
</dbReference>
<dbReference type="SUPFAM" id="SSF48264">
    <property type="entry name" value="Cytochrome P450"/>
    <property type="match status" value="1"/>
</dbReference>
<protein>
    <submittedName>
        <fullName evidence="7">Cytochrome P450</fullName>
    </submittedName>
</protein>
<dbReference type="GO" id="GO:0020037">
    <property type="term" value="F:heme binding"/>
    <property type="evidence" value="ECO:0007669"/>
    <property type="project" value="InterPro"/>
</dbReference>
<gene>
    <name evidence="7" type="ORF">M427DRAFT_50391</name>
</gene>
<organism evidence="7 8">
    <name type="scientific">Gonapodya prolifera (strain JEL478)</name>
    <name type="common">Monoblepharis prolifera</name>
    <dbReference type="NCBI Taxonomy" id="1344416"/>
    <lineage>
        <taxon>Eukaryota</taxon>
        <taxon>Fungi</taxon>
        <taxon>Fungi incertae sedis</taxon>
        <taxon>Chytridiomycota</taxon>
        <taxon>Chytridiomycota incertae sedis</taxon>
        <taxon>Monoblepharidomycetes</taxon>
        <taxon>Monoblepharidales</taxon>
        <taxon>Gonapodyaceae</taxon>
        <taxon>Gonapodya</taxon>
    </lineage>
</organism>
<evidence type="ECO:0000256" key="2">
    <source>
        <dbReference type="ARBA" id="ARBA00010617"/>
    </source>
</evidence>
<keyword evidence="6" id="KW-0560">Oxidoreductase</keyword>
<evidence type="ECO:0000256" key="4">
    <source>
        <dbReference type="ARBA" id="ARBA00023004"/>
    </source>
</evidence>